<evidence type="ECO:0000256" key="7">
    <source>
        <dbReference type="ARBA" id="ARBA00023033"/>
    </source>
</evidence>
<dbReference type="EMBL" id="JAGIKX010000013">
    <property type="protein sequence ID" value="MBP2257737.1"/>
    <property type="molecule type" value="Genomic_DNA"/>
</dbReference>
<dbReference type="EC" id="1.11.2.4" evidence="8"/>
<name>A0ABS4SBH2_9BACI</name>
<dbReference type="CDD" id="cd11067">
    <property type="entry name" value="CYP152"/>
    <property type="match status" value="1"/>
</dbReference>
<comment type="cofactor">
    <cofactor evidence="1">
        <name>heme</name>
        <dbReference type="ChEBI" id="CHEBI:30413"/>
    </cofactor>
</comment>
<dbReference type="Proteomes" id="UP001519294">
    <property type="component" value="Unassembled WGS sequence"/>
</dbReference>
<dbReference type="Gene3D" id="1.10.630.10">
    <property type="entry name" value="Cytochrome P450"/>
    <property type="match status" value="1"/>
</dbReference>
<dbReference type="InterPro" id="IPR036396">
    <property type="entry name" value="Cyt_P450_sf"/>
</dbReference>
<accession>A0ABS4SBH2</accession>
<dbReference type="PANTHER" id="PTHR24286">
    <property type="entry name" value="CYTOCHROME P450 26"/>
    <property type="match status" value="1"/>
</dbReference>
<dbReference type="PRINTS" id="PR00463">
    <property type="entry name" value="EP450I"/>
</dbReference>
<evidence type="ECO:0000256" key="4">
    <source>
        <dbReference type="ARBA" id="ARBA00022723"/>
    </source>
</evidence>
<protein>
    <submittedName>
        <fullName evidence="8">Fatty-acid peroxygenase</fullName>
        <ecNumber evidence="8">1.11.2.4</ecNumber>
    </submittedName>
</protein>
<keyword evidence="6" id="KW-0408">Iron</keyword>
<sequence length="425" mass="49401">MERGIMQVENQSWTPKEKGFDHTLGVMREGYMYIPNRMQSFQTDIFKTRLLGEQVICLSGKEAAELFYDIDKFKRHKAAPKKAMKTLFGQGGLQTLDGVKHQHRKEMFMSLMSNERLNKLKAITEKHWEQALHAWTGKGKIQLYDEAKEMMTRIASEWAGLPAPDDKFEEHVKKVSSLFESPTKLGLKYKKAVNHRKELEQWIRGLITQVRDGKMHPETGSALDVISWHRDLNENLLDSQTAAVEIVNILRPIVAISIYINFTALAVYQFPNETVKLVSGNEQLMQQFVQEVRRFYPFFPFLPARVKQDFTWKNHTFPKGTLTLLDLYGTNHDPKYWDNPNLFKPDRFADWSGSPFDFIPQGGGDYWMGHRCPGEWMTVDVMKVALDYLVNKMDYTVPKQDLSYRLVHMPSIPPSHVILENIQRK</sequence>
<dbReference type="PANTHER" id="PTHR24286:SF24">
    <property type="entry name" value="LANOSTEROL 14-ALPHA DEMETHYLASE"/>
    <property type="match status" value="1"/>
</dbReference>
<dbReference type="InterPro" id="IPR001128">
    <property type="entry name" value="Cyt_P450"/>
</dbReference>
<keyword evidence="4" id="KW-0479">Metal-binding</keyword>
<keyword evidence="5 8" id="KW-0560">Oxidoreductase</keyword>
<organism evidence="8 9">
    <name type="scientific">Virgibacillus alimentarius</name>
    <dbReference type="NCBI Taxonomy" id="698769"/>
    <lineage>
        <taxon>Bacteria</taxon>
        <taxon>Bacillati</taxon>
        <taxon>Bacillota</taxon>
        <taxon>Bacilli</taxon>
        <taxon>Bacillales</taxon>
        <taxon>Bacillaceae</taxon>
        <taxon>Virgibacillus</taxon>
    </lineage>
</organism>
<dbReference type="GO" id="GO:0004601">
    <property type="term" value="F:peroxidase activity"/>
    <property type="evidence" value="ECO:0007669"/>
    <property type="project" value="UniProtKB-KW"/>
</dbReference>
<evidence type="ECO:0000313" key="9">
    <source>
        <dbReference type="Proteomes" id="UP001519294"/>
    </source>
</evidence>
<keyword evidence="9" id="KW-1185">Reference proteome</keyword>
<reference evidence="8 9" key="1">
    <citation type="submission" date="2021-03" db="EMBL/GenBank/DDBJ databases">
        <title>Genomic Encyclopedia of Type Strains, Phase IV (KMG-IV): sequencing the most valuable type-strain genomes for metagenomic binning, comparative biology and taxonomic classification.</title>
        <authorList>
            <person name="Goeker M."/>
        </authorList>
    </citation>
    <scope>NUCLEOTIDE SEQUENCE [LARGE SCALE GENOMIC DNA]</scope>
    <source>
        <strain evidence="8 9">DSM 25790</strain>
    </source>
</reference>
<comment type="caution">
    <text evidence="8">The sequence shown here is derived from an EMBL/GenBank/DDBJ whole genome shotgun (WGS) entry which is preliminary data.</text>
</comment>
<keyword evidence="3" id="KW-0349">Heme</keyword>
<comment type="similarity">
    <text evidence="2">Belongs to the cytochrome P450 family.</text>
</comment>
<evidence type="ECO:0000256" key="1">
    <source>
        <dbReference type="ARBA" id="ARBA00001971"/>
    </source>
</evidence>
<keyword evidence="8" id="KW-0575">Peroxidase</keyword>
<dbReference type="InterPro" id="IPR002401">
    <property type="entry name" value="Cyt_P450_E_grp-I"/>
</dbReference>
<dbReference type="RefSeq" id="WP_319023833.1">
    <property type="nucleotide sequence ID" value="NZ_JAGIKX010000013.1"/>
</dbReference>
<gene>
    <name evidence="8" type="ORF">J2Z81_001691</name>
</gene>
<evidence type="ECO:0000256" key="2">
    <source>
        <dbReference type="ARBA" id="ARBA00010617"/>
    </source>
</evidence>
<evidence type="ECO:0000256" key="3">
    <source>
        <dbReference type="ARBA" id="ARBA00022617"/>
    </source>
</evidence>
<dbReference type="Pfam" id="PF00067">
    <property type="entry name" value="p450"/>
    <property type="match status" value="1"/>
</dbReference>
<evidence type="ECO:0000256" key="6">
    <source>
        <dbReference type="ARBA" id="ARBA00023004"/>
    </source>
</evidence>
<keyword evidence="7" id="KW-0503">Monooxygenase</keyword>
<evidence type="ECO:0000256" key="5">
    <source>
        <dbReference type="ARBA" id="ARBA00023002"/>
    </source>
</evidence>
<evidence type="ECO:0000313" key="8">
    <source>
        <dbReference type="EMBL" id="MBP2257737.1"/>
    </source>
</evidence>
<proteinExistence type="inferred from homology"/>
<dbReference type="SUPFAM" id="SSF48264">
    <property type="entry name" value="Cytochrome P450"/>
    <property type="match status" value="1"/>
</dbReference>